<name>A0A6N2WY72_9FIRM</name>
<sequence>MITLETGRLRVELPEPGERPNDSCRFDRAGYIAEVVLDGGMHFCASEPRNLVHPSSGGRGLCNEYRFDVSSEAGVGEYFPKFGVGLIRKEDSKGYLFYRAYKDVRPYEIKLSHTTDSATYVTEPEPCLGYAMRTVKNIAVNGNEITMDVECVNAGSKNIHIQEFCHNFLSIDGMAVGSDYVLTMPAIPDQGQGRINNRRGYSGSLRGCKHGFTFCEFTAIDTDLSVDTTSIAQDIPFKWRLEHKGARAFVEGEDWFVPGQINVWGVDHILSPEIVNCFTLTPGQALKWRRVWRFDIY</sequence>
<dbReference type="RefSeq" id="WP_024726194.1">
    <property type="nucleotide sequence ID" value="NZ_CACRTF010000017.1"/>
</dbReference>
<proteinExistence type="predicted"/>
<dbReference type="EMBL" id="CACRTF010000017">
    <property type="protein sequence ID" value="VYT46783.1"/>
    <property type="molecule type" value="Genomic_DNA"/>
</dbReference>
<gene>
    <name evidence="1" type="ORF">CBLFYP116_04134</name>
</gene>
<reference evidence="1" key="1">
    <citation type="submission" date="2019-11" db="EMBL/GenBank/DDBJ databases">
        <authorList>
            <person name="Feng L."/>
        </authorList>
    </citation>
    <scope>NUCLEOTIDE SEQUENCE</scope>
    <source>
        <strain evidence="1">CbolteaeLFYP116</strain>
    </source>
</reference>
<organism evidence="1">
    <name type="scientific">Enterocloster bolteae</name>
    <dbReference type="NCBI Taxonomy" id="208479"/>
    <lineage>
        <taxon>Bacteria</taxon>
        <taxon>Bacillati</taxon>
        <taxon>Bacillota</taxon>
        <taxon>Clostridia</taxon>
        <taxon>Lachnospirales</taxon>
        <taxon>Lachnospiraceae</taxon>
        <taxon>Enterocloster</taxon>
    </lineage>
</organism>
<dbReference type="AlphaFoldDB" id="A0A6N2WY72"/>
<accession>A0A6N2WY72</accession>
<protein>
    <submittedName>
        <fullName evidence="1">Uncharacterized protein</fullName>
    </submittedName>
</protein>
<evidence type="ECO:0000313" key="1">
    <source>
        <dbReference type="EMBL" id="VYT46783.1"/>
    </source>
</evidence>